<dbReference type="CDD" id="cd00067">
    <property type="entry name" value="GAL4"/>
    <property type="match status" value="1"/>
</dbReference>
<dbReference type="OrthoDB" id="4451586at2759"/>
<accession>A0A072P887</accession>
<keyword evidence="5" id="KW-0539">Nucleus</keyword>
<feature type="region of interest" description="Disordered" evidence="6">
    <location>
        <begin position="1"/>
        <end position="24"/>
    </location>
</feature>
<comment type="caution">
    <text evidence="8">The sequence shown here is derived from an EMBL/GenBank/DDBJ whole genome shotgun (WGS) entry which is preliminary data.</text>
</comment>
<feature type="region of interest" description="Disordered" evidence="6">
    <location>
        <begin position="633"/>
        <end position="653"/>
    </location>
</feature>
<dbReference type="RefSeq" id="XP_013258691.1">
    <property type="nucleotide sequence ID" value="XM_013403237.1"/>
</dbReference>
<dbReference type="PANTHER" id="PTHR47425:SF3">
    <property type="entry name" value="ZN(II)2CYS6 TRANSCRIPTION FACTOR (EUROFUNG)"/>
    <property type="match status" value="1"/>
</dbReference>
<dbReference type="SUPFAM" id="SSF57701">
    <property type="entry name" value="Zn2/Cys6 DNA-binding domain"/>
    <property type="match status" value="1"/>
</dbReference>
<dbReference type="InterPro" id="IPR007219">
    <property type="entry name" value="XnlR_reg_dom"/>
</dbReference>
<evidence type="ECO:0000256" key="2">
    <source>
        <dbReference type="ARBA" id="ARBA00023015"/>
    </source>
</evidence>
<evidence type="ECO:0000256" key="1">
    <source>
        <dbReference type="ARBA" id="ARBA00022723"/>
    </source>
</evidence>
<feature type="domain" description="Zn(2)-C6 fungal-type" evidence="7">
    <location>
        <begin position="27"/>
        <end position="59"/>
    </location>
</feature>
<dbReference type="Gene3D" id="4.10.240.10">
    <property type="entry name" value="Zn(2)-C6 fungal-type DNA-binding domain"/>
    <property type="match status" value="1"/>
</dbReference>
<gene>
    <name evidence="8" type="ORF">A1O9_07682</name>
</gene>
<keyword evidence="3" id="KW-0238">DNA-binding</keyword>
<organism evidence="8 9">
    <name type="scientific">Exophiala aquamarina CBS 119918</name>
    <dbReference type="NCBI Taxonomy" id="1182545"/>
    <lineage>
        <taxon>Eukaryota</taxon>
        <taxon>Fungi</taxon>
        <taxon>Dikarya</taxon>
        <taxon>Ascomycota</taxon>
        <taxon>Pezizomycotina</taxon>
        <taxon>Eurotiomycetes</taxon>
        <taxon>Chaetothyriomycetidae</taxon>
        <taxon>Chaetothyriales</taxon>
        <taxon>Herpotrichiellaceae</taxon>
        <taxon>Exophiala</taxon>
    </lineage>
</organism>
<dbReference type="InterPro" id="IPR001138">
    <property type="entry name" value="Zn2Cys6_DnaBD"/>
</dbReference>
<dbReference type="InterPro" id="IPR052761">
    <property type="entry name" value="Fungal_Detox/Toxin_TFs"/>
</dbReference>
<feature type="compositionally biased region" description="Basic and acidic residues" evidence="6">
    <location>
        <begin position="753"/>
        <end position="762"/>
    </location>
</feature>
<keyword evidence="9" id="KW-1185">Reference proteome</keyword>
<dbReference type="PROSITE" id="PS50048">
    <property type="entry name" value="ZN2_CY6_FUNGAL_2"/>
    <property type="match status" value="1"/>
</dbReference>
<evidence type="ECO:0000313" key="8">
    <source>
        <dbReference type="EMBL" id="KEF56101.1"/>
    </source>
</evidence>
<dbReference type="EMBL" id="AMGV01000006">
    <property type="protein sequence ID" value="KEF56101.1"/>
    <property type="molecule type" value="Genomic_DNA"/>
</dbReference>
<dbReference type="Pfam" id="PF04082">
    <property type="entry name" value="Fungal_trans"/>
    <property type="match status" value="1"/>
</dbReference>
<evidence type="ECO:0000256" key="3">
    <source>
        <dbReference type="ARBA" id="ARBA00023125"/>
    </source>
</evidence>
<dbReference type="GO" id="GO:0008270">
    <property type="term" value="F:zinc ion binding"/>
    <property type="evidence" value="ECO:0007669"/>
    <property type="project" value="InterPro"/>
</dbReference>
<dbReference type="GO" id="GO:0006351">
    <property type="term" value="P:DNA-templated transcription"/>
    <property type="evidence" value="ECO:0007669"/>
    <property type="project" value="InterPro"/>
</dbReference>
<dbReference type="InterPro" id="IPR036864">
    <property type="entry name" value="Zn2-C6_fun-type_DNA-bd_sf"/>
</dbReference>
<dbReference type="SMART" id="SM00906">
    <property type="entry name" value="Fungal_trans"/>
    <property type="match status" value="1"/>
</dbReference>
<evidence type="ECO:0000259" key="7">
    <source>
        <dbReference type="PROSITE" id="PS50048"/>
    </source>
</evidence>
<evidence type="ECO:0000256" key="5">
    <source>
        <dbReference type="ARBA" id="ARBA00023242"/>
    </source>
</evidence>
<dbReference type="GO" id="GO:0000981">
    <property type="term" value="F:DNA-binding transcription factor activity, RNA polymerase II-specific"/>
    <property type="evidence" value="ECO:0007669"/>
    <property type="project" value="InterPro"/>
</dbReference>
<feature type="compositionally biased region" description="Polar residues" evidence="6">
    <location>
        <begin position="763"/>
        <end position="773"/>
    </location>
</feature>
<dbReference type="PROSITE" id="PS00463">
    <property type="entry name" value="ZN2_CY6_FUNGAL_1"/>
    <property type="match status" value="1"/>
</dbReference>
<feature type="region of interest" description="Disordered" evidence="6">
    <location>
        <begin position="753"/>
        <end position="773"/>
    </location>
</feature>
<reference evidence="8 9" key="1">
    <citation type="submission" date="2013-03" db="EMBL/GenBank/DDBJ databases">
        <title>The Genome Sequence of Exophiala aquamarina CBS 119918.</title>
        <authorList>
            <consortium name="The Broad Institute Genomics Platform"/>
            <person name="Cuomo C."/>
            <person name="de Hoog S."/>
            <person name="Gorbushina A."/>
            <person name="Walker B."/>
            <person name="Young S.K."/>
            <person name="Zeng Q."/>
            <person name="Gargeya S."/>
            <person name="Fitzgerald M."/>
            <person name="Haas B."/>
            <person name="Abouelleil A."/>
            <person name="Allen A.W."/>
            <person name="Alvarado L."/>
            <person name="Arachchi H.M."/>
            <person name="Berlin A.M."/>
            <person name="Chapman S.B."/>
            <person name="Gainer-Dewar J."/>
            <person name="Goldberg J."/>
            <person name="Griggs A."/>
            <person name="Gujja S."/>
            <person name="Hansen M."/>
            <person name="Howarth C."/>
            <person name="Imamovic A."/>
            <person name="Ireland A."/>
            <person name="Larimer J."/>
            <person name="McCowan C."/>
            <person name="Murphy C."/>
            <person name="Pearson M."/>
            <person name="Poon T.W."/>
            <person name="Priest M."/>
            <person name="Roberts A."/>
            <person name="Saif S."/>
            <person name="Shea T."/>
            <person name="Sisk P."/>
            <person name="Sykes S."/>
            <person name="Wortman J."/>
            <person name="Nusbaum C."/>
            <person name="Birren B."/>
        </authorList>
    </citation>
    <scope>NUCLEOTIDE SEQUENCE [LARGE SCALE GENOMIC DNA]</scope>
    <source>
        <strain evidence="8 9">CBS 119918</strain>
    </source>
</reference>
<evidence type="ECO:0000256" key="4">
    <source>
        <dbReference type="ARBA" id="ARBA00023163"/>
    </source>
</evidence>
<dbReference type="AlphaFoldDB" id="A0A072P887"/>
<dbReference type="Pfam" id="PF00172">
    <property type="entry name" value="Zn_clus"/>
    <property type="match status" value="1"/>
</dbReference>
<protein>
    <recommendedName>
        <fullName evidence="7">Zn(2)-C6 fungal-type domain-containing protein</fullName>
    </recommendedName>
</protein>
<dbReference type="SMART" id="SM00066">
    <property type="entry name" value="GAL4"/>
    <property type="match status" value="1"/>
</dbReference>
<evidence type="ECO:0000313" key="9">
    <source>
        <dbReference type="Proteomes" id="UP000027920"/>
    </source>
</evidence>
<dbReference type="GO" id="GO:0003677">
    <property type="term" value="F:DNA binding"/>
    <property type="evidence" value="ECO:0007669"/>
    <property type="project" value="UniProtKB-KW"/>
</dbReference>
<keyword evidence="2" id="KW-0805">Transcription regulation</keyword>
<name>A0A072P887_9EURO</name>
<dbReference type="PANTHER" id="PTHR47425">
    <property type="entry name" value="FARB-RELATED"/>
    <property type="match status" value="1"/>
</dbReference>
<proteinExistence type="predicted"/>
<dbReference type="CDD" id="cd12148">
    <property type="entry name" value="fungal_TF_MHR"/>
    <property type="match status" value="1"/>
</dbReference>
<evidence type="ECO:0000256" key="6">
    <source>
        <dbReference type="SAM" id="MobiDB-lite"/>
    </source>
</evidence>
<dbReference type="Proteomes" id="UP000027920">
    <property type="component" value="Unassembled WGS sequence"/>
</dbReference>
<keyword evidence="4" id="KW-0804">Transcription</keyword>
<dbReference type="STRING" id="1182545.A0A072P887"/>
<dbReference type="HOGENOM" id="CLU_006329_1_3_1"/>
<keyword evidence="1" id="KW-0479">Metal-binding</keyword>
<sequence length="773" mass="86944">MSATPQREPPDSDAHTGRQVQKRASQACHQCRSRKIKCDLVDTGAPCNNCQVDHIECTTSLSKRTRKYRLLKAQLLRNSASCSLLLPRKQTETTITSSSPKSEATAISNEIFPPQPKNDQVPHPCQPVIHESACLDHLPPYIRRPPHKIKPGELEYLSHCGALSVPDDELRDQLLLSVLLYVYPFLPVLDLQEFLDGVEGKDGAKLSLILFQAVMFAGTAFVDLHYLLDAGFDNRIAARSHFFQKIKLLYDFGWETDRVILIQSTLLHAYWYVCTNDQKDPWYWLGVCLSLATGIGLNVESTYESLNARTCRLWRRIWWTCVSRDRIMCLLTRRQMRIKYEETSLPTLKFKDFDTQPLSTKIELLRDSPVVNDCVYKVMLADMFMSKVDLLLIAGQIVAYAYNVQRFDSSTTEWAMFYAPKPKRDLDSDSLDQLQSKLGQWSRNLNSYCHIDYHDDHETSDVPPKLPGSVLLVHRATLKLVHLMAEEALLRPLTFPEGPQQRSTPVCSKPEDSSTAGARLGVSRIATEIGQIVHGLRQKNVLGYAHPLVVGCLLTAVASILVDIRLERKSLADAPAHQYNDCVQSLMTLSEVWPIAERTLAMVNQMATNNQIWFARSLKMLCKPLSTTSKQTPASEGSAICSPYSPKQDGQDRIQSDHTYGADGASVIQVPSSLNLPCFHENGGPGQTSVGIHNSHTSNYLAFMYPFPWTAADFDVFDPNTCQELFADHSVDTFDAGGTFNIVMPAYPSALEHQHRVEDTTERPSTTLPDIWR</sequence>
<dbReference type="VEuPathDB" id="FungiDB:A1O9_07682"/>
<dbReference type="GeneID" id="25282595"/>